<keyword evidence="2" id="KW-1185">Reference proteome</keyword>
<dbReference type="EMBL" id="AP014936">
    <property type="protein sequence ID" value="BAU47560.1"/>
    <property type="molecule type" value="Genomic_DNA"/>
</dbReference>
<accession>A0A1B4V238</accession>
<proteinExistence type="predicted"/>
<dbReference type="Proteomes" id="UP000218899">
    <property type="component" value="Chromosome"/>
</dbReference>
<dbReference type="KEGG" id="sva:SVA_0981"/>
<sequence length="135" mass="15510">MQMRNFIYAHHTGQPMQAVPRDVAQQFDQMYGQSQQLIGEAILVCEDDVLTGDINALNERMYRTEWYSLEHIQANEAIEQIKREAVALIARMREDIKGSTRLEWRDFAHIASGLSPLRRKAQQGAQPNAQDRRAG</sequence>
<gene>
    <name evidence="1" type="ORF">SVA_0981</name>
</gene>
<evidence type="ECO:0000313" key="2">
    <source>
        <dbReference type="Proteomes" id="UP000218899"/>
    </source>
</evidence>
<name>A0A1B4V238_9GAMM</name>
<organism evidence="1 2">
    <name type="scientific">Sulfurifustis variabilis</name>
    <dbReference type="NCBI Taxonomy" id="1675686"/>
    <lineage>
        <taxon>Bacteria</taxon>
        <taxon>Pseudomonadati</taxon>
        <taxon>Pseudomonadota</taxon>
        <taxon>Gammaproteobacteria</taxon>
        <taxon>Acidiferrobacterales</taxon>
        <taxon>Acidiferrobacteraceae</taxon>
        <taxon>Sulfurifustis</taxon>
    </lineage>
</organism>
<evidence type="ECO:0000313" key="1">
    <source>
        <dbReference type="EMBL" id="BAU47560.1"/>
    </source>
</evidence>
<dbReference type="AlphaFoldDB" id="A0A1B4V238"/>
<protein>
    <submittedName>
        <fullName evidence="1">Uncharacterized protein</fullName>
    </submittedName>
</protein>
<reference evidence="1 2" key="1">
    <citation type="submission" date="2015-08" db="EMBL/GenBank/DDBJ databases">
        <title>Complete genome sequence of Sulfurifustis variabilis.</title>
        <authorList>
            <person name="Miura A."/>
            <person name="Kojima H."/>
            <person name="Fukui M."/>
        </authorList>
    </citation>
    <scope>NUCLEOTIDE SEQUENCE [LARGE SCALE GENOMIC DNA]</scope>
    <source>
        <strain evidence="2">skN76</strain>
    </source>
</reference>